<comment type="similarity">
    <text evidence="1">Belongs to the glycosyltransferase 15 family.</text>
</comment>
<dbReference type="Pfam" id="PF01793">
    <property type="entry name" value="Glyco_transf_15"/>
    <property type="match status" value="1"/>
</dbReference>
<dbReference type="InterPro" id="IPR002685">
    <property type="entry name" value="Glyco_trans_15"/>
</dbReference>
<feature type="compositionally biased region" description="Basic and acidic residues" evidence="3">
    <location>
        <begin position="281"/>
        <end position="292"/>
    </location>
</feature>
<dbReference type="GO" id="GO:0000032">
    <property type="term" value="P:cell wall mannoprotein biosynthetic process"/>
    <property type="evidence" value="ECO:0007669"/>
    <property type="project" value="TreeGrafter"/>
</dbReference>
<feature type="compositionally biased region" description="Basic and acidic residues" evidence="3">
    <location>
        <begin position="312"/>
        <end position="329"/>
    </location>
</feature>
<dbReference type="AlphaFoldDB" id="A0A9P6QHA7"/>
<dbReference type="GO" id="GO:0016020">
    <property type="term" value="C:membrane"/>
    <property type="evidence" value="ECO:0007669"/>
    <property type="project" value="InterPro"/>
</dbReference>
<dbReference type="OrthoDB" id="439943at2759"/>
<comment type="caution">
    <text evidence="4">The sequence shown here is derived from an EMBL/GenBank/DDBJ whole genome shotgun (WGS) entry which is preliminary data.</text>
</comment>
<keyword evidence="5" id="KW-1185">Reference proteome</keyword>
<feature type="compositionally biased region" description="Low complexity" evidence="3">
    <location>
        <begin position="296"/>
        <end position="305"/>
    </location>
</feature>
<keyword evidence="2" id="KW-0808">Transferase</keyword>
<dbReference type="GO" id="GO:0006487">
    <property type="term" value="P:protein N-linked glycosylation"/>
    <property type="evidence" value="ECO:0007669"/>
    <property type="project" value="TreeGrafter"/>
</dbReference>
<dbReference type="PANTHER" id="PTHR31121:SF6">
    <property type="entry name" value="ALPHA-1,2 MANNOSYLTRANSFERASE KTR1"/>
    <property type="match status" value="1"/>
</dbReference>
<gene>
    <name evidence="4" type="ORF">DFQ27_000288</name>
</gene>
<dbReference type="PANTHER" id="PTHR31121">
    <property type="entry name" value="ALPHA-1,2 MANNOSYLTRANSFERASE KTR1"/>
    <property type="match status" value="1"/>
</dbReference>
<evidence type="ECO:0000313" key="4">
    <source>
        <dbReference type="EMBL" id="KAG0265924.1"/>
    </source>
</evidence>
<evidence type="ECO:0000313" key="5">
    <source>
        <dbReference type="Proteomes" id="UP000807716"/>
    </source>
</evidence>
<accession>A0A9P6QHA7</accession>
<evidence type="ECO:0000256" key="3">
    <source>
        <dbReference type="SAM" id="MobiDB-lite"/>
    </source>
</evidence>
<evidence type="ECO:0008006" key="6">
    <source>
        <dbReference type="Google" id="ProtNLM"/>
    </source>
</evidence>
<reference evidence="4" key="1">
    <citation type="journal article" date="2020" name="Fungal Divers.">
        <title>Resolving the Mortierellaceae phylogeny through synthesis of multi-gene phylogenetics and phylogenomics.</title>
        <authorList>
            <person name="Vandepol N."/>
            <person name="Liber J."/>
            <person name="Desiro A."/>
            <person name="Na H."/>
            <person name="Kennedy M."/>
            <person name="Barry K."/>
            <person name="Grigoriev I.V."/>
            <person name="Miller A.N."/>
            <person name="O'Donnell K."/>
            <person name="Stajich J.E."/>
            <person name="Bonito G."/>
        </authorList>
    </citation>
    <scope>NUCLEOTIDE SEQUENCE</scope>
    <source>
        <strain evidence="4">BC1065</strain>
    </source>
</reference>
<proteinExistence type="inferred from homology"/>
<dbReference type="EMBL" id="JAAAJB010000105">
    <property type="protein sequence ID" value="KAG0265924.1"/>
    <property type="molecule type" value="Genomic_DNA"/>
</dbReference>
<name>A0A9P6QHA7_9FUNG</name>
<dbReference type="InterPro" id="IPR029044">
    <property type="entry name" value="Nucleotide-diphossugar_trans"/>
</dbReference>
<dbReference type="SUPFAM" id="SSF53448">
    <property type="entry name" value="Nucleotide-diphospho-sugar transferases"/>
    <property type="match status" value="1"/>
</dbReference>
<dbReference type="Gene3D" id="3.90.550.10">
    <property type="entry name" value="Spore Coat Polysaccharide Biosynthesis Protein SpsA, Chain A"/>
    <property type="match status" value="2"/>
</dbReference>
<evidence type="ECO:0000256" key="2">
    <source>
        <dbReference type="ARBA" id="ARBA00022679"/>
    </source>
</evidence>
<dbReference type="Proteomes" id="UP000807716">
    <property type="component" value="Unassembled WGS sequence"/>
</dbReference>
<evidence type="ECO:0000256" key="1">
    <source>
        <dbReference type="ARBA" id="ARBA00007677"/>
    </source>
</evidence>
<dbReference type="GO" id="GO:0005794">
    <property type="term" value="C:Golgi apparatus"/>
    <property type="evidence" value="ECO:0007669"/>
    <property type="project" value="TreeGrafter"/>
</dbReference>
<organism evidence="4 5">
    <name type="scientific">Actinomortierella ambigua</name>
    <dbReference type="NCBI Taxonomy" id="1343610"/>
    <lineage>
        <taxon>Eukaryota</taxon>
        <taxon>Fungi</taxon>
        <taxon>Fungi incertae sedis</taxon>
        <taxon>Mucoromycota</taxon>
        <taxon>Mortierellomycotina</taxon>
        <taxon>Mortierellomycetes</taxon>
        <taxon>Mortierellales</taxon>
        <taxon>Mortierellaceae</taxon>
        <taxon>Actinomortierella</taxon>
    </lineage>
</organism>
<feature type="region of interest" description="Disordered" evidence="3">
    <location>
        <begin position="281"/>
        <end position="346"/>
    </location>
</feature>
<dbReference type="GO" id="GO:0000026">
    <property type="term" value="F:alpha-1,2-mannosyltransferase activity"/>
    <property type="evidence" value="ECO:0007669"/>
    <property type="project" value="TreeGrafter"/>
</dbReference>
<sequence>MLVRNSDIHSARLTLRQLEDRFNRRYQYPYVFLNDVPFTNEFQEWIRPMSKANMTFATVPKEHWHEALMPFDYYWRIEPDVEFLCDIDFDPFLYMQENQKKYGFTITMVEYPETIPSLWTTVQEFVEKQPHHLAPDNLRSMISFGRQQKYYNGCHFWTNFELADLRWFRSAAYEAFFEHLDRAGGFFYERWGDAPVHSIAAALLLNKDEIHYFRDIGYKHHPYLNCPLDPEAQLKCHCDPRANINSKPMNGFIGCTRHFLRLTGAKDILSEDMGEDVRDYVYRDGPQDRGNEADNQQPQHQQQGQIIVKFQNRQEHSRAFKNRRGDEAHLPLVPVYQSPERKEFKN</sequence>
<protein>
    <recommendedName>
        <fullName evidence="6">Glycosyltransferase family 15 protein</fullName>
    </recommendedName>
</protein>